<dbReference type="AlphaFoldDB" id="A0A9D4SW32"/>
<feature type="compositionally biased region" description="Low complexity" evidence="1">
    <location>
        <begin position="10"/>
        <end position="23"/>
    </location>
</feature>
<keyword evidence="3" id="KW-1185">Reference proteome</keyword>
<evidence type="ECO:0000256" key="1">
    <source>
        <dbReference type="SAM" id="MobiDB-lite"/>
    </source>
</evidence>
<reference evidence="2" key="1">
    <citation type="journal article" date="2020" name="Cell">
        <title>Large-Scale Comparative Analyses of Tick Genomes Elucidate Their Genetic Diversity and Vector Capacities.</title>
        <authorList>
            <consortium name="Tick Genome and Microbiome Consortium (TIGMIC)"/>
            <person name="Jia N."/>
            <person name="Wang J."/>
            <person name="Shi W."/>
            <person name="Du L."/>
            <person name="Sun Y."/>
            <person name="Zhan W."/>
            <person name="Jiang J.F."/>
            <person name="Wang Q."/>
            <person name="Zhang B."/>
            <person name="Ji P."/>
            <person name="Bell-Sakyi L."/>
            <person name="Cui X.M."/>
            <person name="Yuan T.T."/>
            <person name="Jiang B.G."/>
            <person name="Yang W.F."/>
            <person name="Lam T.T."/>
            <person name="Chang Q.C."/>
            <person name="Ding S.J."/>
            <person name="Wang X.J."/>
            <person name="Zhu J.G."/>
            <person name="Ruan X.D."/>
            <person name="Zhao L."/>
            <person name="Wei J.T."/>
            <person name="Ye R.Z."/>
            <person name="Que T.C."/>
            <person name="Du C.H."/>
            <person name="Zhou Y.H."/>
            <person name="Cheng J.X."/>
            <person name="Dai P.F."/>
            <person name="Guo W.B."/>
            <person name="Han X.H."/>
            <person name="Huang E.J."/>
            <person name="Li L.F."/>
            <person name="Wei W."/>
            <person name="Gao Y.C."/>
            <person name="Liu J.Z."/>
            <person name="Shao H.Z."/>
            <person name="Wang X."/>
            <person name="Wang C.C."/>
            <person name="Yang T.C."/>
            <person name="Huo Q.B."/>
            <person name="Li W."/>
            <person name="Chen H.Y."/>
            <person name="Chen S.E."/>
            <person name="Zhou L.G."/>
            <person name="Ni X.B."/>
            <person name="Tian J.H."/>
            <person name="Sheng Y."/>
            <person name="Liu T."/>
            <person name="Pan Y.S."/>
            <person name="Xia L.Y."/>
            <person name="Li J."/>
            <person name="Zhao F."/>
            <person name="Cao W.C."/>
        </authorList>
    </citation>
    <scope>NUCLEOTIDE SEQUENCE</scope>
    <source>
        <strain evidence="2">Rsan-2018</strain>
    </source>
</reference>
<organism evidence="2 3">
    <name type="scientific">Rhipicephalus sanguineus</name>
    <name type="common">Brown dog tick</name>
    <name type="synonym">Ixodes sanguineus</name>
    <dbReference type="NCBI Taxonomy" id="34632"/>
    <lineage>
        <taxon>Eukaryota</taxon>
        <taxon>Metazoa</taxon>
        <taxon>Ecdysozoa</taxon>
        <taxon>Arthropoda</taxon>
        <taxon>Chelicerata</taxon>
        <taxon>Arachnida</taxon>
        <taxon>Acari</taxon>
        <taxon>Parasitiformes</taxon>
        <taxon>Ixodida</taxon>
        <taxon>Ixodoidea</taxon>
        <taxon>Ixodidae</taxon>
        <taxon>Rhipicephalinae</taxon>
        <taxon>Rhipicephalus</taxon>
        <taxon>Rhipicephalus</taxon>
    </lineage>
</organism>
<evidence type="ECO:0000313" key="3">
    <source>
        <dbReference type="Proteomes" id="UP000821837"/>
    </source>
</evidence>
<proteinExistence type="predicted"/>
<sequence length="198" mass="21752">MAAVDDKSCKSATSAAKGAKTQAAETVAAAATTAKAKEEAASEDNAEKALTSSRSAPCKADKVMKGTEIERLCAGWRICYALVDDFTNVSMTQQYEIQALQKYERKGEPLWRDRSRRPPLFVSYLELRSGHRFRPVIPTAMHPSDVNASPNATTSMLQHECDRLPTIAFNAMAVNYPTTVEDITSASQRLDELHALRL</sequence>
<feature type="region of interest" description="Disordered" evidence="1">
    <location>
        <begin position="1"/>
        <end position="23"/>
    </location>
</feature>
<reference evidence="2" key="2">
    <citation type="submission" date="2021-09" db="EMBL/GenBank/DDBJ databases">
        <authorList>
            <person name="Jia N."/>
            <person name="Wang J."/>
            <person name="Shi W."/>
            <person name="Du L."/>
            <person name="Sun Y."/>
            <person name="Zhan W."/>
            <person name="Jiang J."/>
            <person name="Wang Q."/>
            <person name="Zhang B."/>
            <person name="Ji P."/>
            <person name="Sakyi L.B."/>
            <person name="Cui X."/>
            <person name="Yuan T."/>
            <person name="Jiang B."/>
            <person name="Yang W."/>
            <person name="Lam T.T.-Y."/>
            <person name="Chang Q."/>
            <person name="Ding S."/>
            <person name="Wang X."/>
            <person name="Zhu J."/>
            <person name="Ruan X."/>
            <person name="Zhao L."/>
            <person name="Wei J."/>
            <person name="Que T."/>
            <person name="Du C."/>
            <person name="Cheng J."/>
            <person name="Dai P."/>
            <person name="Han X."/>
            <person name="Huang E."/>
            <person name="Gao Y."/>
            <person name="Liu J."/>
            <person name="Shao H."/>
            <person name="Ye R."/>
            <person name="Li L."/>
            <person name="Wei W."/>
            <person name="Wang X."/>
            <person name="Wang C."/>
            <person name="Huo Q."/>
            <person name="Li W."/>
            <person name="Guo W."/>
            <person name="Chen H."/>
            <person name="Chen S."/>
            <person name="Zhou L."/>
            <person name="Zhou L."/>
            <person name="Ni X."/>
            <person name="Tian J."/>
            <person name="Zhou Y."/>
            <person name="Sheng Y."/>
            <person name="Liu T."/>
            <person name="Pan Y."/>
            <person name="Xia L."/>
            <person name="Li J."/>
            <person name="Zhao F."/>
            <person name="Cao W."/>
        </authorList>
    </citation>
    <scope>NUCLEOTIDE SEQUENCE</scope>
    <source>
        <strain evidence="2">Rsan-2018</strain>
        <tissue evidence="2">Larvae</tissue>
    </source>
</reference>
<name>A0A9D4SW32_RHISA</name>
<accession>A0A9D4SW32</accession>
<evidence type="ECO:0000313" key="2">
    <source>
        <dbReference type="EMBL" id="KAH7955641.1"/>
    </source>
</evidence>
<feature type="region of interest" description="Disordered" evidence="1">
    <location>
        <begin position="37"/>
        <end position="61"/>
    </location>
</feature>
<dbReference type="EMBL" id="JABSTV010001250">
    <property type="protein sequence ID" value="KAH7955641.1"/>
    <property type="molecule type" value="Genomic_DNA"/>
</dbReference>
<protein>
    <submittedName>
        <fullName evidence="2">Uncharacterized protein</fullName>
    </submittedName>
</protein>
<comment type="caution">
    <text evidence="2">The sequence shown here is derived from an EMBL/GenBank/DDBJ whole genome shotgun (WGS) entry which is preliminary data.</text>
</comment>
<dbReference type="Proteomes" id="UP000821837">
    <property type="component" value="Unassembled WGS sequence"/>
</dbReference>
<gene>
    <name evidence="2" type="ORF">HPB52_002284</name>
</gene>